<keyword evidence="2" id="KW-1185">Reference proteome</keyword>
<gene>
    <name evidence="1" type="ORF">RJ641_026540</name>
</gene>
<organism evidence="1 2">
    <name type="scientific">Dillenia turbinata</name>
    <dbReference type="NCBI Taxonomy" id="194707"/>
    <lineage>
        <taxon>Eukaryota</taxon>
        <taxon>Viridiplantae</taxon>
        <taxon>Streptophyta</taxon>
        <taxon>Embryophyta</taxon>
        <taxon>Tracheophyta</taxon>
        <taxon>Spermatophyta</taxon>
        <taxon>Magnoliopsida</taxon>
        <taxon>eudicotyledons</taxon>
        <taxon>Gunneridae</taxon>
        <taxon>Pentapetalae</taxon>
        <taxon>Dilleniales</taxon>
        <taxon>Dilleniaceae</taxon>
        <taxon>Dillenia</taxon>
    </lineage>
</organism>
<reference evidence="1 2" key="1">
    <citation type="submission" date="2023-12" db="EMBL/GenBank/DDBJ databases">
        <title>A high-quality genome assembly for Dillenia turbinata (Dilleniales).</title>
        <authorList>
            <person name="Chanderbali A."/>
        </authorList>
    </citation>
    <scope>NUCLEOTIDE SEQUENCE [LARGE SCALE GENOMIC DNA]</scope>
    <source>
        <strain evidence="1">LSX21</strain>
        <tissue evidence="1">Leaf</tissue>
    </source>
</reference>
<protein>
    <submittedName>
        <fullName evidence="1">Uncharacterized protein</fullName>
    </submittedName>
</protein>
<sequence length="155" mass="17291">MACSSFTIHSSSFRRPTNHFLRSQSYSFYRSPRVLFDSRSRDFRIAAVAEALKEFCRDGIDFSGIGNSCVVRMELKNGSVATLMLPSGLITSYMARMWHRGTVETLHTLVSEGEDVAAIIQGGVSLAFKCTTADEVPWFPIFWALQCQGISSKPH</sequence>
<dbReference type="AlphaFoldDB" id="A0AAN8ZSN8"/>
<comment type="caution">
    <text evidence="1">The sequence shown here is derived from an EMBL/GenBank/DDBJ whole genome shotgun (WGS) entry which is preliminary data.</text>
</comment>
<dbReference type="Proteomes" id="UP001370490">
    <property type="component" value="Unassembled WGS sequence"/>
</dbReference>
<evidence type="ECO:0000313" key="2">
    <source>
        <dbReference type="Proteomes" id="UP001370490"/>
    </source>
</evidence>
<proteinExistence type="predicted"/>
<dbReference type="EMBL" id="JBAMMX010000003">
    <property type="protein sequence ID" value="KAK6945438.1"/>
    <property type="molecule type" value="Genomic_DNA"/>
</dbReference>
<accession>A0AAN8ZSN8</accession>
<evidence type="ECO:0000313" key="1">
    <source>
        <dbReference type="EMBL" id="KAK6945438.1"/>
    </source>
</evidence>
<name>A0AAN8ZSN8_9MAGN</name>